<keyword evidence="2" id="KW-1185">Reference proteome</keyword>
<protein>
    <submittedName>
        <fullName evidence="1">Uncharacterized protein</fullName>
    </submittedName>
</protein>
<evidence type="ECO:0000313" key="1">
    <source>
        <dbReference type="EMBL" id="KAI6091086.1"/>
    </source>
</evidence>
<sequence>MAAPTPPKSMSSRLLTMKFMQRAVASPSSPTTPDTDDQASKRRKVAHNPASRESKDPTTQINQAAVQAALAEEERKQQEALIQHAAELGDARWVLDIPHKAAGPGRESQTPMNVVQVGFAQIDSQIDSSDAAGFDAESTDTSHPRVPMVRRYNMGNKQASKPNAPKDSESGSGTSGSESDSDASSHDHRPGRNSYGQRSEAQSDSPRSVPRRKRSAEQMKAKQFAEKRRKKEVKLNNSPKPSPNSGGGLLSISSGGGSTSTRPTFVCHRCGKPGHRIAECKNRPQRSAR</sequence>
<proteinExistence type="predicted"/>
<accession>A0ACC0DFD0</accession>
<gene>
    <name evidence="1" type="ORF">F4821DRAFT_211475</name>
</gene>
<dbReference type="Proteomes" id="UP001497680">
    <property type="component" value="Unassembled WGS sequence"/>
</dbReference>
<reference evidence="1 2" key="1">
    <citation type="journal article" date="2022" name="New Phytol.">
        <title>Ecological generalism drives hyperdiversity of secondary metabolite gene clusters in xylarialean endophytes.</title>
        <authorList>
            <person name="Franco M.E.E."/>
            <person name="Wisecaver J.H."/>
            <person name="Arnold A.E."/>
            <person name="Ju Y.M."/>
            <person name="Slot J.C."/>
            <person name="Ahrendt S."/>
            <person name="Moore L.P."/>
            <person name="Eastman K.E."/>
            <person name="Scott K."/>
            <person name="Konkel Z."/>
            <person name="Mondo S.J."/>
            <person name="Kuo A."/>
            <person name="Hayes R.D."/>
            <person name="Haridas S."/>
            <person name="Andreopoulos B."/>
            <person name="Riley R."/>
            <person name="LaButti K."/>
            <person name="Pangilinan J."/>
            <person name="Lipzen A."/>
            <person name="Amirebrahimi M."/>
            <person name="Yan J."/>
            <person name="Adam C."/>
            <person name="Keymanesh K."/>
            <person name="Ng V."/>
            <person name="Louie K."/>
            <person name="Northen T."/>
            <person name="Drula E."/>
            <person name="Henrissat B."/>
            <person name="Hsieh H.M."/>
            <person name="Youens-Clark K."/>
            <person name="Lutzoni F."/>
            <person name="Miadlikowska J."/>
            <person name="Eastwood D.C."/>
            <person name="Hamelin R.C."/>
            <person name="Grigoriev I.V."/>
            <person name="U'Ren J.M."/>
        </authorList>
    </citation>
    <scope>NUCLEOTIDE SEQUENCE [LARGE SCALE GENOMIC DNA]</scope>
    <source>
        <strain evidence="1 2">ER1909</strain>
    </source>
</reference>
<name>A0ACC0DFD0_9PEZI</name>
<organism evidence="1 2">
    <name type="scientific">Hypoxylon rubiginosum</name>
    <dbReference type="NCBI Taxonomy" id="110542"/>
    <lineage>
        <taxon>Eukaryota</taxon>
        <taxon>Fungi</taxon>
        <taxon>Dikarya</taxon>
        <taxon>Ascomycota</taxon>
        <taxon>Pezizomycotina</taxon>
        <taxon>Sordariomycetes</taxon>
        <taxon>Xylariomycetidae</taxon>
        <taxon>Xylariales</taxon>
        <taxon>Hypoxylaceae</taxon>
        <taxon>Hypoxylon</taxon>
    </lineage>
</organism>
<comment type="caution">
    <text evidence="1">The sequence shown here is derived from an EMBL/GenBank/DDBJ whole genome shotgun (WGS) entry which is preliminary data.</text>
</comment>
<evidence type="ECO:0000313" key="2">
    <source>
        <dbReference type="Proteomes" id="UP001497680"/>
    </source>
</evidence>
<dbReference type="EMBL" id="MU394288">
    <property type="protein sequence ID" value="KAI6091086.1"/>
    <property type="molecule type" value="Genomic_DNA"/>
</dbReference>